<keyword evidence="10" id="KW-1185">Reference proteome</keyword>
<feature type="transmembrane region" description="Helical" evidence="8">
    <location>
        <begin position="219"/>
        <end position="244"/>
    </location>
</feature>
<feature type="transmembrane region" description="Helical" evidence="8">
    <location>
        <begin position="43"/>
        <end position="63"/>
    </location>
</feature>
<reference evidence="10" key="1">
    <citation type="journal article" date="2019" name="Int. J. Syst. Evol. Microbiol.">
        <title>The Global Catalogue of Microorganisms (GCM) 10K type strain sequencing project: providing services to taxonomists for standard genome sequencing and annotation.</title>
        <authorList>
            <consortium name="The Broad Institute Genomics Platform"/>
            <consortium name="The Broad Institute Genome Sequencing Center for Infectious Disease"/>
            <person name="Wu L."/>
            <person name="Ma J."/>
        </authorList>
    </citation>
    <scope>NUCLEOTIDE SEQUENCE [LARGE SCALE GENOMIC DNA]</scope>
    <source>
        <strain evidence="10">CCM 9147</strain>
    </source>
</reference>
<evidence type="ECO:0000313" key="10">
    <source>
        <dbReference type="Proteomes" id="UP001597340"/>
    </source>
</evidence>
<feature type="transmembrane region" description="Helical" evidence="8">
    <location>
        <begin position="150"/>
        <end position="170"/>
    </location>
</feature>
<gene>
    <name evidence="9" type="ORF">ACFQ5D_06815</name>
</gene>
<keyword evidence="7 8" id="KW-0472">Membrane</keyword>
<evidence type="ECO:0000256" key="2">
    <source>
        <dbReference type="ARBA" id="ARBA00007998"/>
    </source>
</evidence>
<proteinExistence type="inferred from homology"/>
<evidence type="ECO:0000256" key="5">
    <source>
        <dbReference type="ARBA" id="ARBA00022692"/>
    </source>
</evidence>
<dbReference type="NCBIfam" id="TIGR00912">
    <property type="entry name" value="2A0309"/>
    <property type="match status" value="1"/>
</dbReference>
<comment type="similarity">
    <text evidence="2">Belongs to the amino acid-polyamine-organocation (APC) superfamily. Spore germination protein (SGP) (TC 2.A.3.9) family.</text>
</comment>
<protein>
    <submittedName>
        <fullName evidence="9">GerAB/ArcD/ProY family transporter</fullName>
    </submittedName>
</protein>
<sequence length="363" mass="39927">MKKVKAEKLTTLQTVGVLTCAILASGLLSLPRTAVEESRTADAWISVLIGGAIAFVAGWIMAKMSQKYPNMTFYQYVQKITGKAVGKVIGLLIVVYFIALAGYETRSVEEITSFFLLEGTPAWAISAPFIWVSLYLCMGGIMAIGRMCQIILPISAFIFVLICLLSLNVFELNHLRPVLAEGVMPVFKALKSTTPTFTGSECLLIITCFMEKPEKATKVVAWGTGIATLFYVTTVFLCIGVFTVEGVVTRTWPFIDLARCFEVDFLVLERFESLLLSIWIMQIFATFSIALYIASVGISQILNVSYSKTLFILIPLIYVLSQIPTNLNEVFSFGGMVGNGAIVLFGILPLPLLLISRWRGGNQ</sequence>
<name>A0ABW4DBM1_9BACL</name>
<feature type="transmembrane region" description="Helical" evidence="8">
    <location>
        <begin position="84"/>
        <end position="103"/>
    </location>
</feature>
<dbReference type="InterPro" id="IPR004761">
    <property type="entry name" value="Spore_GerAB"/>
</dbReference>
<feature type="transmembrane region" description="Helical" evidence="8">
    <location>
        <begin position="123"/>
        <end position="143"/>
    </location>
</feature>
<comment type="caution">
    <text evidence="9">The sequence shown here is derived from an EMBL/GenBank/DDBJ whole genome shotgun (WGS) entry which is preliminary data.</text>
</comment>
<keyword evidence="4" id="KW-0309">Germination</keyword>
<dbReference type="EMBL" id="JBHTNZ010000006">
    <property type="protein sequence ID" value="MFD1461159.1"/>
    <property type="molecule type" value="Genomic_DNA"/>
</dbReference>
<keyword evidence="3" id="KW-0813">Transport</keyword>
<feature type="transmembrane region" description="Helical" evidence="8">
    <location>
        <begin position="330"/>
        <end position="355"/>
    </location>
</feature>
<keyword evidence="6 8" id="KW-1133">Transmembrane helix</keyword>
<feature type="transmembrane region" description="Helical" evidence="8">
    <location>
        <begin position="274"/>
        <end position="294"/>
    </location>
</feature>
<feature type="transmembrane region" description="Helical" evidence="8">
    <location>
        <begin position="306"/>
        <end position="324"/>
    </location>
</feature>
<evidence type="ECO:0000256" key="7">
    <source>
        <dbReference type="ARBA" id="ARBA00023136"/>
    </source>
</evidence>
<dbReference type="Pfam" id="PF03845">
    <property type="entry name" value="Spore_permease"/>
    <property type="match status" value="1"/>
</dbReference>
<evidence type="ECO:0000256" key="4">
    <source>
        <dbReference type="ARBA" id="ARBA00022544"/>
    </source>
</evidence>
<evidence type="ECO:0000256" key="6">
    <source>
        <dbReference type="ARBA" id="ARBA00022989"/>
    </source>
</evidence>
<dbReference type="Proteomes" id="UP001597340">
    <property type="component" value="Unassembled WGS sequence"/>
</dbReference>
<dbReference type="RefSeq" id="WP_229526089.1">
    <property type="nucleotide sequence ID" value="NZ_JAFFQR010000112.1"/>
</dbReference>
<comment type="subcellular location">
    <subcellularLocation>
        <location evidence="1">Membrane</location>
        <topology evidence="1">Multi-pass membrane protein</topology>
    </subcellularLocation>
</comment>
<organism evidence="9 10">
    <name type="scientific">Paenibacillus farraposensis</name>
    <dbReference type="NCBI Taxonomy" id="2807095"/>
    <lineage>
        <taxon>Bacteria</taxon>
        <taxon>Bacillati</taxon>
        <taxon>Bacillota</taxon>
        <taxon>Bacilli</taxon>
        <taxon>Bacillales</taxon>
        <taxon>Paenibacillaceae</taxon>
        <taxon>Paenibacillus</taxon>
    </lineage>
</organism>
<evidence type="ECO:0000256" key="8">
    <source>
        <dbReference type="SAM" id="Phobius"/>
    </source>
</evidence>
<evidence type="ECO:0000256" key="3">
    <source>
        <dbReference type="ARBA" id="ARBA00022448"/>
    </source>
</evidence>
<dbReference type="PANTHER" id="PTHR34975">
    <property type="entry name" value="SPORE GERMINATION PROTEIN A2"/>
    <property type="match status" value="1"/>
</dbReference>
<evidence type="ECO:0000256" key="1">
    <source>
        <dbReference type="ARBA" id="ARBA00004141"/>
    </source>
</evidence>
<feature type="transmembrane region" description="Helical" evidence="8">
    <location>
        <begin position="190"/>
        <end position="210"/>
    </location>
</feature>
<accession>A0ABW4DBM1</accession>
<evidence type="ECO:0000313" key="9">
    <source>
        <dbReference type="EMBL" id="MFD1461159.1"/>
    </source>
</evidence>
<feature type="transmembrane region" description="Helical" evidence="8">
    <location>
        <begin position="12"/>
        <end position="31"/>
    </location>
</feature>
<dbReference type="PANTHER" id="PTHR34975:SF2">
    <property type="entry name" value="SPORE GERMINATION PROTEIN A2"/>
    <property type="match status" value="1"/>
</dbReference>
<keyword evidence="5 8" id="KW-0812">Transmembrane</keyword>